<feature type="region of interest" description="Disordered" evidence="8">
    <location>
        <begin position="1"/>
        <end position="104"/>
    </location>
</feature>
<feature type="compositionally biased region" description="Low complexity" evidence="8">
    <location>
        <begin position="65"/>
        <end position="77"/>
    </location>
</feature>
<dbReference type="AlphaFoldDB" id="A0A3S0ZU71"/>
<evidence type="ECO:0000256" key="1">
    <source>
        <dbReference type="ARBA" id="ARBA00004123"/>
    </source>
</evidence>
<dbReference type="GO" id="GO:0048513">
    <property type="term" value="P:animal organ development"/>
    <property type="evidence" value="ECO:0007669"/>
    <property type="project" value="TreeGrafter"/>
</dbReference>
<evidence type="ECO:0000256" key="6">
    <source>
        <dbReference type="PROSITE-ProRule" id="PRU00108"/>
    </source>
</evidence>
<dbReference type="PANTHER" id="PTHR45921">
    <property type="entry name" value="IP01054P"/>
    <property type="match status" value="1"/>
</dbReference>
<dbReference type="GO" id="GO:0005634">
    <property type="term" value="C:nucleus"/>
    <property type="evidence" value="ECO:0007669"/>
    <property type="project" value="UniProtKB-SubCell"/>
</dbReference>
<evidence type="ECO:0000256" key="5">
    <source>
        <dbReference type="ARBA" id="ARBA00023242"/>
    </source>
</evidence>
<dbReference type="FunFam" id="1.10.10.60:FF:000040">
    <property type="entry name" value="T-cell leukemia homeobox protein 3"/>
    <property type="match status" value="1"/>
</dbReference>
<feature type="domain" description="Homeobox" evidence="9">
    <location>
        <begin position="346"/>
        <end position="406"/>
    </location>
</feature>
<comment type="caution">
    <text evidence="10">The sequence shown here is derived from an EMBL/GenBank/DDBJ whole genome shotgun (WGS) entry which is preliminary data.</text>
</comment>
<feature type="compositionally biased region" description="Acidic residues" evidence="8">
    <location>
        <begin position="459"/>
        <end position="468"/>
    </location>
</feature>
<feature type="compositionally biased region" description="Polar residues" evidence="8">
    <location>
        <begin position="144"/>
        <end position="159"/>
    </location>
</feature>
<dbReference type="InterPro" id="IPR000047">
    <property type="entry name" value="HTH_motif"/>
</dbReference>
<gene>
    <name evidence="10" type="ORF">EGW08_009351</name>
</gene>
<feature type="region of interest" description="Disordered" evidence="8">
    <location>
        <begin position="453"/>
        <end position="486"/>
    </location>
</feature>
<dbReference type="InterPro" id="IPR009057">
    <property type="entry name" value="Homeodomain-like_sf"/>
</dbReference>
<dbReference type="InterPro" id="IPR001356">
    <property type="entry name" value="HD"/>
</dbReference>
<feature type="compositionally biased region" description="Acidic residues" evidence="8">
    <location>
        <begin position="29"/>
        <end position="39"/>
    </location>
</feature>
<evidence type="ECO:0000313" key="11">
    <source>
        <dbReference type="Proteomes" id="UP000271974"/>
    </source>
</evidence>
<feature type="compositionally biased region" description="Basic and acidic residues" evidence="8">
    <location>
        <begin position="469"/>
        <end position="486"/>
    </location>
</feature>
<dbReference type="PRINTS" id="PR00031">
    <property type="entry name" value="HTHREPRESSR"/>
</dbReference>
<accession>A0A3S0ZU71</accession>
<evidence type="ECO:0000256" key="8">
    <source>
        <dbReference type="SAM" id="MobiDB-lite"/>
    </source>
</evidence>
<dbReference type="EMBL" id="RQTK01000267">
    <property type="protein sequence ID" value="RUS82886.1"/>
    <property type="molecule type" value="Genomic_DNA"/>
</dbReference>
<dbReference type="InterPro" id="IPR042247">
    <property type="entry name" value="TLX1/2/3"/>
</dbReference>
<dbReference type="InterPro" id="IPR017970">
    <property type="entry name" value="Homeobox_CS"/>
</dbReference>
<comment type="subcellular location">
    <subcellularLocation>
        <location evidence="1 6 7">Nucleus</location>
    </subcellularLocation>
</comment>
<dbReference type="PANTHER" id="PTHR45921:SF6">
    <property type="entry name" value="C15"/>
    <property type="match status" value="1"/>
</dbReference>
<evidence type="ECO:0000256" key="3">
    <source>
        <dbReference type="ARBA" id="ARBA00023125"/>
    </source>
</evidence>
<dbReference type="Pfam" id="PF00046">
    <property type="entry name" value="Homeodomain"/>
    <property type="match status" value="1"/>
</dbReference>
<feature type="compositionally biased region" description="Basic and acidic residues" evidence="8">
    <location>
        <begin position="10"/>
        <end position="23"/>
    </location>
</feature>
<proteinExistence type="predicted"/>
<dbReference type="SMART" id="SM00389">
    <property type="entry name" value="HOX"/>
    <property type="match status" value="1"/>
</dbReference>
<keyword evidence="2" id="KW-0217">Developmental protein</keyword>
<sequence length="517" mass="57409">MANISTTHVLHRDPVMKSLKNDGKTSSCDEVEYFSEAEETSPLVVDQDSRASSPVDGKDLRIRRLPPSISPLHSPSLQSASPTFQCDPDILPDHSSSGSTHSPRIAADVNEPLWDSKPGLSFGIDRILGNSSRSSNNHPEDITKQASRFNPTTPIFSQNGDDEKKPKPYSVRHGSLSEDSSNCRSTPRSSAASPVEEATNRDLTNGRARDPAALEAEGDQARYRLPGVSAHGPSCPRPPMGSFRGFSAPGAGHLNRPGYQDIVAGHSGHSTSGPHNPYHSPGLFLPPHSDICRIEQRSPSSLSSLDLLPVRPILPDVFVCPWTGVQRDRFGLVRRIGHPYQNRTPPKRKKPRTAFTRQQVLELEKRFSRQKYLASAERSSLAKSLGMSDAQVKTWFQNRRTKWRRQTAEERDAERQAATRLMLSLQQEDQAKAHDDVTDPLCLSNSSLHALQNLRPWSEDGEEEETESKEDHEETTGEVSRMSEVKKRWRSIMKGARMVDIPRVAKSVMNLFKGALS</sequence>
<feature type="compositionally biased region" description="Polar residues" evidence="8">
    <location>
        <begin position="177"/>
        <end position="192"/>
    </location>
</feature>
<feature type="DNA-binding region" description="Homeobox" evidence="6">
    <location>
        <begin position="348"/>
        <end position="407"/>
    </location>
</feature>
<dbReference type="SUPFAM" id="SSF46689">
    <property type="entry name" value="Homeodomain-like"/>
    <property type="match status" value="1"/>
</dbReference>
<dbReference type="OrthoDB" id="6159439at2759"/>
<evidence type="ECO:0000313" key="10">
    <source>
        <dbReference type="EMBL" id="RUS82886.1"/>
    </source>
</evidence>
<dbReference type="STRING" id="188477.A0A3S0ZU71"/>
<evidence type="ECO:0000256" key="2">
    <source>
        <dbReference type="ARBA" id="ARBA00022473"/>
    </source>
</evidence>
<feature type="region of interest" description="Disordered" evidence="8">
    <location>
        <begin position="129"/>
        <end position="218"/>
    </location>
</feature>
<protein>
    <recommendedName>
        <fullName evidence="9">Homeobox domain-containing protein</fullName>
    </recommendedName>
</protein>
<dbReference type="GO" id="GO:0000981">
    <property type="term" value="F:DNA-binding transcription factor activity, RNA polymerase II-specific"/>
    <property type="evidence" value="ECO:0007669"/>
    <property type="project" value="InterPro"/>
</dbReference>
<dbReference type="GO" id="GO:0000978">
    <property type="term" value="F:RNA polymerase II cis-regulatory region sequence-specific DNA binding"/>
    <property type="evidence" value="ECO:0007669"/>
    <property type="project" value="TreeGrafter"/>
</dbReference>
<dbReference type="PROSITE" id="PS50071">
    <property type="entry name" value="HOMEOBOX_2"/>
    <property type="match status" value="1"/>
</dbReference>
<reference evidence="10 11" key="1">
    <citation type="submission" date="2019-01" db="EMBL/GenBank/DDBJ databases">
        <title>A draft genome assembly of the solar-powered sea slug Elysia chlorotica.</title>
        <authorList>
            <person name="Cai H."/>
            <person name="Li Q."/>
            <person name="Fang X."/>
            <person name="Li J."/>
            <person name="Curtis N.E."/>
            <person name="Altenburger A."/>
            <person name="Shibata T."/>
            <person name="Feng M."/>
            <person name="Maeda T."/>
            <person name="Schwartz J.A."/>
            <person name="Shigenobu S."/>
            <person name="Lundholm N."/>
            <person name="Nishiyama T."/>
            <person name="Yang H."/>
            <person name="Hasebe M."/>
            <person name="Li S."/>
            <person name="Pierce S.K."/>
            <person name="Wang J."/>
        </authorList>
    </citation>
    <scope>NUCLEOTIDE SEQUENCE [LARGE SCALE GENOMIC DNA]</scope>
    <source>
        <strain evidence="10">EC2010</strain>
        <tissue evidence="10">Whole organism of an adult</tissue>
    </source>
</reference>
<dbReference type="CDD" id="cd00086">
    <property type="entry name" value="homeodomain"/>
    <property type="match status" value="1"/>
</dbReference>
<organism evidence="10 11">
    <name type="scientific">Elysia chlorotica</name>
    <name type="common">Eastern emerald elysia</name>
    <name type="synonym">Sea slug</name>
    <dbReference type="NCBI Taxonomy" id="188477"/>
    <lineage>
        <taxon>Eukaryota</taxon>
        <taxon>Metazoa</taxon>
        <taxon>Spiralia</taxon>
        <taxon>Lophotrochozoa</taxon>
        <taxon>Mollusca</taxon>
        <taxon>Gastropoda</taxon>
        <taxon>Heterobranchia</taxon>
        <taxon>Euthyneura</taxon>
        <taxon>Panpulmonata</taxon>
        <taxon>Sacoglossa</taxon>
        <taxon>Placobranchoidea</taxon>
        <taxon>Plakobranchidae</taxon>
        <taxon>Elysia</taxon>
    </lineage>
</organism>
<keyword evidence="5 6" id="KW-0539">Nucleus</keyword>
<dbReference type="PROSITE" id="PS00027">
    <property type="entry name" value="HOMEOBOX_1"/>
    <property type="match status" value="1"/>
</dbReference>
<evidence type="ECO:0000256" key="7">
    <source>
        <dbReference type="RuleBase" id="RU000682"/>
    </source>
</evidence>
<evidence type="ECO:0000256" key="4">
    <source>
        <dbReference type="ARBA" id="ARBA00023155"/>
    </source>
</evidence>
<keyword evidence="11" id="KW-1185">Reference proteome</keyword>
<keyword evidence="3 6" id="KW-0238">DNA-binding</keyword>
<evidence type="ECO:0000259" key="9">
    <source>
        <dbReference type="PROSITE" id="PS50071"/>
    </source>
</evidence>
<dbReference type="Proteomes" id="UP000271974">
    <property type="component" value="Unassembled WGS sequence"/>
</dbReference>
<keyword evidence="4 6" id="KW-0371">Homeobox</keyword>
<dbReference type="Gene3D" id="1.10.10.60">
    <property type="entry name" value="Homeodomain-like"/>
    <property type="match status" value="1"/>
</dbReference>
<name>A0A3S0ZU71_ELYCH</name>